<reference evidence="4 5" key="1">
    <citation type="submission" date="2016-07" db="EMBL/GenBank/DDBJ databases">
        <title>Genomic analysis of zinc-resistant bacterium Mucilaginibacter pedocola TBZ30.</title>
        <authorList>
            <person name="Huang J."/>
            <person name="Tang J."/>
        </authorList>
    </citation>
    <scope>NUCLEOTIDE SEQUENCE [LARGE SCALE GENOMIC DNA]</scope>
    <source>
        <strain evidence="4 5">TBZ30</strain>
    </source>
</reference>
<dbReference type="InterPro" id="IPR006860">
    <property type="entry name" value="FecR"/>
</dbReference>
<dbReference type="Gene3D" id="2.60.120.1440">
    <property type="match status" value="1"/>
</dbReference>
<dbReference type="EMBL" id="MBTF01000002">
    <property type="protein sequence ID" value="OOQ61412.1"/>
    <property type="molecule type" value="Genomic_DNA"/>
</dbReference>
<dbReference type="InterPro" id="IPR012373">
    <property type="entry name" value="Ferrdict_sens_TM"/>
</dbReference>
<evidence type="ECO:0000313" key="4">
    <source>
        <dbReference type="EMBL" id="OOQ61412.1"/>
    </source>
</evidence>
<dbReference type="OrthoDB" id="1452822at2"/>
<dbReference type="Pfam" id="PF16344">
    <property type="entry name" value="FecR_C"/>
    <property type="match status" value="1"/>
</dbReference>
<dbReference type="Pfam" id="PF04773">
    <property type="entry name" value="FecR"/>
    <property type="match status" value="1"/>
</dbReference>
<feature type="transmembrane region" description="Helical" evidence="1">
    <location>
        <begin position="69"/>
        <end position="89"/>
    </location>
</feature>
<gene>
    <name evidence="4" type="ORF">BC343_20810</name>
</gene>
<proteinExistence type="predicted"/>
<protein>
    <recommendedName>
        <fullName evidence="6">FecR protein domain-containing protein</fullName>
    </recommendedName>
</protein>
<dbReference type="Proteomes" id="UP000189739">
    <property type="component" value="Unassembled WGS sequence"/>
</dbReference>
<keyword evidence="5" id="KW-1185">Reference proteome</keyword>
<evidence type="ECO:0000259" key="2">
    <source>
        <dbReference type="Pfam" id="PF04773"/>
    </source>
</evidence>
<sequence length="312" mass="34790">MDIKKFRNKLQRYLKGTSNETESAIVEAWYRSYQSAEEAEISAPEKEAIKNAIRQKINGATATPVKLNWARYSIAASLVLVSGIALFFYNFKKRSSENIVYTTLHTKAGEVKEVTLPDSSVMWVNSLSTVRVPVSFDGAVRNVLLDEGEVFLQVKHKTTQPFRVNTGLLQVQVLGTSFNVNAYAALKRTSVAVATGKVAVIAGGKTLSFLTPGQQLMFDNQTQTHKLNNIDVSATQSWKDGDTYLTQANFDELAVVVKNLYGLKLKAANPEVARYQFTMRLRRNVSADEALKVISLMHNTHFKKEGNEVVLY</sequence>
<feature type="domain" description="Protein FecR C-terminal" evidence="3">
    <location>
        <begin position="245"/>
        <end position="310"/>
    </location>
</feature>
<dbReference type="STRING" id="1792845.BC343_20810"/>
<dbReference type="RefSeq" id="WP_078346697.1">
    <property type="nucleotide sequence ID" value="NZ_MBTF01000002.1"/>
</dbReference>
<dbReference type="GO" id="GO:0016989">
    <property type="term" value="F:sigma factor antagonist activity"/>
    <property type="evidence" value="ECO:0007669"/>
    <property type="project" value="TreeGrafter"/>
</dbReference>
<evidence type="ECO:0000313" key="5">
    <source>
        <dbReference type="Proteomes" id="UP000189739"/>
    </source>
</evidence>
<feature type="domain" description="FecR protein" evidence="2">
    <location>
        <begin position="103"/>
        <end position="198"/>
    </location>
</feature>
<dbReference type="PIRSF" id="PIRSF018266">
    <property type="entry name" value="FecR"/>
    <property type="match status" value="1"/>
</dbReference>
<evidence type="ECO:0000256" key="1">
    <source>
        <dbReference type="SAM" id="Phobius"/>
    </source>
</evidence>
<dbReference type="PANTHER" id="PTHR30273:SF2">
    <property type="entry name" value="PROTEIN FECR"/>
    <property type="match status" value="1"/>
</dbReference>
<dbReference type="AlphaFoldDB" id="A0A1S9PKC7"/>
<dbReference type="Gene3D" id="3.55.50.30">
    <property type="match status" value="1"/>
</dbReference>
<dbReference type="PANTHER" id="PTHR30273">
    <property type="entry name" value="PERIPLASMIC SIGNAL SENSOR AND SIGMA FACTOR ACTIVATOR FECR-RELATED"/>
    <property type="match status" value="1"/>
</dbReference>
<keyword evidence="1" id="KW-1133">Transmembrane helix</keyword>
<evidence type="ECO:0008006" key="6">
    <source>
        <dbReference type="Google" id="ProtNLM"/>
    </source>
</evidence>
<dbReference type="InterPro" id="IPR032508">
    <property type="entry name" value="FecR_C"/>
</dbReference>
<keyword evidence="1" id="KW-0812">Transmembrane</keyword>
<organism evidence="4 5">
    <name type="scientific">Mucilaginibacter pedocola</name>
    <dbReference type="NCBI Taxonomy" id="1792845"/>
    <lineage>
        <taxon>Bacteria</taxon>
        <taxon>Pseudomonadati</taxon>
        <taxon>Bacteroidota</taxon>
        <taxon>Sphingobacteriia</taxon>
        <taxon>Sphingobacteriales</taxon>
        <taxon>Sphingobacteriaceae</taxon>
        <taxon>Mucilaginibacter</taxon>
    </lineage>
</organism>
<evidence type="ECO:0000259" key="3">
    <source>
        <dbReference type="Pfam" id="PF16344"/>
    </source>
</evidence>
<comment type="caution">
    <text evidence="4">The sequence shown here is derived from an EMBL/GenBank/DDBJ whole genome shotgun (WGS) entry which is preliminary data.</text>
</comment>
<keyword evidence="1" id="KW-0472">Membrane</keyword>
<accession>A0A1S9PKC7</accession>
<name>A0A1S9PKC7_9SPHI</name>